<dbReference type="Proteomes" id="UP001486808">
    <property type="component" value="Unassembled WGS sequence"/>
</dbReference>
<proteinExistence type="predicted"/>
<organism evidence="1 2">
    <name type="scientific">Halopseudomonas sabulinigri</name>
    <dbReference type="NCBI Taxonomy" id="472181"/>
    <lineage>
        <taxon>Bacteria</taxon>
        <taxon>Pseudomonadati</taxon>
        <taxon>Pseudomonadota</taxon>
        <taxon>Gammaproteobacteria</taxon>
        <taxon>Pseudomonadales</taxon>
        <taxon>Pseudomonadaceae</taxon>
        <taxon>Halopseudomonas</taxon>
    </lineage>
</organism>
<accession>A0ABP9ZQG6</accession>
<keyword evidence="2" id="KW-1185">Reference proteome</keyword>
<dbReference type="EMBL" id="BAABWD010000002">
    <property type="protein sequence ID" value="GAA6131711.1"/>
    <property type="molecule type" value="Genomic_DNA"/>
</dbReference>
<name>A0ABP9ZQG6_9GAMM</name>
<evidence type="ECO:0000313" key="2">
    <source>
        <dbReference type="Proteomes" id="UP001486808"/>
    </source>
</evidence>
<evidence type="ECO:0000313" key="1">
    <source>
        <dbReference type="EMBL" id="GAA6131711.1"/>
    </source>
</evidence>
<sequence>MHGHFPLLPLGHPDYTALRVRCVARSDGGRQNSALRASNMLPSYFPSALRYSPA</sequence>
<gene>
    <name evidence="1" type="ORF">NBRC116187_20710</name>
</gene>
<reference evidence="1 2" key="1">
    <citation type="submission" date="2024-04" db="EMBL/GenBank/DDBJ databases">
        <title>Draft genome sequence of Halopseudomonas sabulinigri NBRC 116187.</title>
        <authorList>
            <person name="Miyakawa T."/>
            <person name="Kusuya Y."/>
            <person name="Miura T."/>
        </authorList>
    </citation>
    <scope>NUCLEOTIDE SEQUENCE [LARGE SCALE GENOMIC DNA]</scope>
    <source>
        <strain evidence="1 2">4NH20-0042</strain>
    </source>
</reference>
<protein>
    <submittedName>
        <fullName evidence="1">Uncharacterized protein</fullName>
    </submittedName>
</protein>
<comment type="caution">
    <text evidence="1">The sequence shown here is derived from an EMBL/GenBank/DDBJ whole genome shotgun (WGS) entry which is preliminary data.</text>
</comment>